<dbReference type="FunCoup" id="H1XWQ0">
    <property type="interactions" value="363"/>
</dbReference>
<protein>
    <submittedName>
        <fullName evidence="3">Acriflavin resistance protein</fullName>
    </submittedName>
    <submittedName>
        <fullName evidence="2">Hydrophobic/amphiphilic exporter-1, HAE1 family</fullName>
    </submittedName>
</protein>
<keyword evidence="1" id="KW-0812">Transmembrane</keyword>
<dbReference type="GO" id="GO:0005886">
    <property type="term" value="C:plasma membrane"/>
    <property type="evidence" value="ECO:0007669"/>
    <property type="project" value="TreeGrafter"/>
</dbReference>
<reference evidence="2 5" key="2">
    <citation type="submission" date="2016-11" db="EMBL/GenBank/DDBJ databases">
        <title>Genomic analysis of Caldithrix abyssi and proposal of a novel bacterial phylum Caldithrichaeota.</title>
        <authorList>
            <person name="Kublanov I."/>
            <person name="Sigalova O."/>
            <person name="Gavrilov S."/>
            <person name="Lebedinsky A."/>
            <person name="Ivanova N."/>
            <person name="Daum C."/>
            <person name="Reddy T."/>
            <person name="Klenk H.P."/>
            <person name="Goker M."/>
            <person name="Reva O."/>
            <person name="Miroshnichenko M."/>
            <person name="Kyprides N."/>
            <person name="Woyke T."/>
            <person name="Gelfand M."/>
        </authorList>
    </citation>
    <scope>NUCLEOTIDE SEQUENCE [LARGE SCALE GENOMIC DNA]</scope>
    <source>
        <strain evidence="2 5">LF13</strain>
    </source>
</reference>
<dbReference type="RefSeq" id="WP_006930487.1">
    <property type="nucleotide sequence ID" value="NZ_CM001402.1"/>
</dbReference>
<sequence length="1029" mass="114359" precursor="true">MKLVEISIKKRITLSMIYLIIIGFALFSFSQLKVDLFPDIDFPVVGIITEYSGIGPQDMENLVARPIEEAVSATKNVKKVSSQVSQGVCLTLLEFDWGTDIDKAENDVRKRIDLVRDFLPEEASEPLTFAFDPSMMPINFILINSPTMGPAELRQLGEDRIEPLLERVEGVATVETQGGLERQINVRLDPVKLAAHTLSPVDVVRAIRSAGGLLPAGSIETSTTNFNLHIASEFKSLDRLKQVVLKYERGRPLLLKDVATVEDGFKELRSDVRVNYNQGVYMRVFKQSDANTVQACRNVRQAVEEMKEFLPEDVELKIVYDQSDYILRSVGNLGDTAFLAFIIAFAVIYFFLRNFRGSIIMGLAIPVSVISTFAVMMLANLTLNIISMAGLALAIGMLVDNSIVVLENIYRHREMGQERSAAANNGASEVAMAITASTLTTIGVFLPVLFVPGIAGELFNDMVVTIAFSLFASLMIALTLVPMLSARLLKTEAEMTRIRLARFKNWVTLLLQRLTQRYMALLRWALRHKSVVIGLTTVLFLTSLSLINFIGGEFLPKSDQGFIALTILREKGTPLDQTRKTVLQLENIIKQEIPEASDVLAIFGSGEGIFALFGGAGSEAINLRIRLTPMEERSRSQMEIEDALRKRLDQIPGITYQIIQQGMISTDRAIEVKFFGHDLHQAKQLAEQLKEKMEKIPGLVDIDLNMKEGGQEIRIIPDVRRLNDLKLSPLLVADIISTAIQGKVAARFRESGDEYDILVQLDRPFRNSKESLRHLLIPTFSGKMIPLEQVARIEETDAPSTIYRENQERFVSVGCELSDIDLSSAVRIIRSLIDELNVPAEFQVVIGGTAEDQQESFFYLTIAFFAAILLVYMIMASQFESLLDPFIIMFTVPLSIIGVLWALFITGTTLSVMALVGIVMLVGIVVNNGIVLVDYINQLRQQGKGLYEAVEQGGQVRLRPVLMTALTTILGMVPLALEVGSGSENWAPLARAVIGGLTTSTLLTLVIVPVMYVIFEQVGDKVRVWWEKL</sequence>
<dbReference type="InterPro" id="IPR001036">
    <property type="entry name" value="Acrflvin-R"/>
</dbReference>
<feature type="transmembrane region" description="Helical" evidence="1">
    <location>
        <begin position="385"/>
        <end position="409"/>
    </location>
</feature>
<dbReference type="GO" id="GO:0042910">
    <property type="term" value="F:xenobiotic transmembrane transporter activity"/>
    <property type="evidence" value="ECO:0007669"/>
    <property type="project" value="TreeGrafter"/>
</dbReference>
<keyword evidence="1" id="KW-0472">Membrane</keyword>
<dbReference type="Gene3D" id="1.20.1640.10">
    <property type="entry name" value="Multidrug efflux transporter AcrB transmembrane domain"/>
    <property type="match status" value="2"/>
</dbReference>
<dbReference type="InParanoid" id="H1XWQ0"/>
<dbReference type="PANTHER" id="PTHR32063:SF0">
    <property type="entry name" value="SWARMING MOTILITY PROTEIN SWRC"/>
    <property type="match status" value="1"/>
</dbReference>
<evidence type="ECO:0000256" key="1">
    <source>
        <dbReference type="SAM" id="Phobius"/>
    </source>
</evidence>
<feature type="transmembrane region" description="Helical" evidence="1">
    <location>
        <begin position="958"/>
        <end position="977"/>
    </location>
</feature>
<feature type="transmembrane region" description="Helical" evidence="1">
    <location>
        <begin position="856"/>
        <end position="874"/>
    </location>
</feature>
<dbReference type="EMBL" id="CP018099">
    <property type="protein sequence ID" value="APF19091.1"/>
    <property type="molecule type" value="Genomic_DNA"/>
</dbReference>
<feature type="transmembrane region" description="Helical" evidence="1">
    <location>
        <begin position="531"/>
        <end position="550"/>
    </location>
</feature>
<dbReference type="OrthoDB" id="9759330at2"/>
<feature type="transmembrane region" description="Helical" evidence="1">
    <location>
        <begin position="333"/>
        <end position="352"/>
    </location>
</feature>
<dbReference type="Gene3D" id="3.30.70.1430">
    <property type="entry name" value="Multidrug efflux transporter AcrB pore domain"/>
    <property type="match status" value="2"/>
</dbReference>
<dbReference type="Proteomes" id="UP000183868">
    <property type="component" value="Chromosome"/>
</dbReference>
<dbReference type="HOGENOM" id="CLU_002755_1_2_0"/>
<dbReference type="Gene3D" id="3.30.70.1320">
    <property type="entry name" value="Multidrug efflux transporter AcrB pore domain like"/>
    <property type="match status" value="1"/>
</dbReference>
<feature type="transmembrane region" description="Helical" evidence="1">
    <location>
        <begin position="462"/>
        <end position="489"/>
    </location>
</feature>
<reference evidence="3 4" key="1">
    <citation type="submission" date="2011-09" db="EMBL/GenBank/DDBJ databases">
        <title>The permanent draft genome of Caldithrix abyssi DSM 13497.</title>
        <authorList>
            <consortium name="US DOE Joint Genome Institute (JGI-PGF)"/>
            <person name="Lucas S."/>
            <person name="Han J."/>
            <person name="Lapidus A."/>
            <person name="Bruce D."/>
            <person name="Goodwin L."/>
            <person name="Pitluck S."/>
            <person name="Peters L."/>
            <person name="Kyrpides N."/>
            <person name="Mavromatis K."/>
            <person name="Ivanova N."/>
            <person name="Mikhailova N."/>
            <person name="Chertkov O."/>
            <person name="Detter J.C."/>
            <person name="Tapia R."/>
            <person name="Han C."/>
            <person name="Land M."/>
            <person name="Hauser L."/>
            <person name="Markowitz V."/>
            <person name="Cheng J.-F."/>
            <person name="Hugenholtz P."/>
            <person name="Woyke T."/>
            <person name="Wu D."/>
            <person name="Spring S."/>
            <person name="Brambilla E."/>
            <person name="Klenk H.-P."/>
            <person name="Eisen J.A."/>
        </authorList>
    </citation>
    <scope>NUCLEOTIDE SEQUENCE [LARGE SCALE GENOMIC DNA]</scope>
    <source>
        <strain evidence="3 4">DSM 13497</strain>
    </source>
</reference>
<dbReference type="InterPro" id="IPR027463">
    <property type="entry name" value="AcrB_DN_DC_subdom"/>
</dbReference>
<dbReference type="Gene3D" id="3.30.2090.10">
    <property type="entry name" value="Multidrug efflux transporter AcrB TolC docking domain, DN and DC subdomains"/>
    <property type="match status" value="2"/>
</dbReference>
<feature type="transmembrane region" description="Helical" evidence="1">
    <location>
        <begin position="12"/>
        <end position="30"/>
    </location>
</feature>
<feature type="transmembrane region" description="Helical" evidence="1">
    <location>
        <begin position="989"/>
        <end position="1015"/>
    </location>
</feature>
<keyword evidence="1" id="KW-1133">Transmembrane helix</keyword>
<dbReference type="AlphaFoldDB" id="H1XWQ0"/>
<evidence type="ECO:0000313" key="2">
    <source>
        <dbReference type="EMBL" id="APF19091.1"/>
    </source>
</evidence>
<gene>
    <name evidence="2" type="ORF">Cabys_2342</name>
    <name evidence="3" type="ORF">Calab_3426</name>
</gene>
<name>H1XWQ0_CALAY</name>
<dbReference type="Gene3D" id="3.30.70.1440">
    <property type="entry name" value="Multidrug efflux transporter AcrB pore domain"/>
    <property type="match status" value="1"/>
</dbReference>
<evidence type="ECO:0000313" key="5">
    <source>
        <dbReference type="Proteomes" id="UP000183868"/>
    </source>
</evidence>
<dbReference type="Pfam" id="PF00873">
    <property type="entry name" value="ACR_tran"/>
    <property type="match status" value="1"/>
</dbReference>
<dbReference type="KEGG" id="caby:Cabys_2342"/>
<feature type="transmembrane region" description="Helical" evidence="1">
    <location>
        <begin position="886"/>
        <end position="906"/>
    </location>
</feature>
<evidence type="ECO:0000313" key="4">
    <source>
        <dbReference type="Proteomes" id="UP000004671"/>
    </source>
</evidence>
<evidence type="ECO:0000313" key="3">
    <source>
        <dbReference type="EMBL" id="EHO43026.1"/>
    </source>
</evidence>
<dbReference type="EMBL" id="CM001402">
    <property type="protein sequence ID" value="EHO43026.1"/>
    <property type="molecule type" value="Genomic_DNA"/>
</dbReference>
<dbReference type="SUPFAM" id="SSF82693">
    <property type="entry name" value="Multidrug efflux transporter AcrB pore domain, PN1, PN2, PC1 and PC2 subdomains"/>
    <property type="match status" value="3"/>
</dbReference>
<keyword evidence="4" id="KW-1185">Reference proteome</keyword>
<organism evidence="3 4">
    <name type="scientific">Caldithrix abyssi DSM 13497</name>
    <dbReference type="NCBI Taxonomy" id="880073"/>
    <lineage>
        <taxon>Bacteria</taxon>
        <taxon>Pseudomonadati</taxon>
        <taxon>Calditrichota</taxon>
        <taxon>Calditrichia</taxon>
        <taxon>Calditrichales</taxon>
        <taxon>Calditrichaceae</taxon>
        <taxon>Caldithrix</taxon>
    </lineage>
</organism>
<feature type="transmembrane region" description="Helical" evidence="1">
    <location>
        <begin position="430"/>
        <end position="450"/>
    </location>
</feature>
<accession>H1XWQ0</accession>
<dbReference type="PaxDb" id="880073-Calab_3426"/>
<dbReference type="SUPFAM" id="SSF82866">
    <property type="entry name" value="Multidrug efflux transporter AcrB transmembrane domain"/>
    <property type="match status" value="2"/>
</dbReference>
<dbReference type="Proteomes" id="UP000004671">
    <property type="component" value="Chromosome"/>
</dbReference>
<dbReference type="SUPFAM" id="SSF82714">
    <property type="entry name" value="Multidrug efflux transporter AcrB TolC docking domain, DN and DC subdomains"/>
    <property type="match status" value="2"/>
</dbReference>
<dbReference type="PANTHER" id="PTHR32063">
    <property type="match status" value="1"/>
</dbReference>
<feature type="transmembrane region" description="Helical" evidence="1">
    <location>
        <begin position="359"/>
        <end position="379"/>
    </location>
</feature>
<proteinExistence type="predicted"/>
<dbReference type="PRINTS" id="PR00702">
    <property type="entry name" value="ACRIFLAVINRP"/>
</dbReference>
<dbReference type="STRING" id="880073.Cabys_2342"/>
<feature type="transmembrane region" description="Helical" evidence="1">
    <location>
        <begin position="912"/>
        <end position="937"/>
    </location>
</feature>
<dbReference type="eggNOG" id="COG0841">
    <property type="taxonomic scope" value="Bacteria"/>
</dbReference>